<dbReference type="SUPFAM" id="SSF51905">
    <property type="entry name" value="FAD/NAD(P)-binding domain"/>
    <property type="match status" value="1"/>
</dbReference>
<dbReference type="STRING" id="1380566.A0A179FZA5"/>
<dbReference type="GO" id="GO:0005737">
    <property type="term" value="C:cytoplasm"/>
    <property type="evidence" value="ECO:0007669"/>
    <property type="project" value="TreeGrafter"/>
</dbReference>
<dbReference type="InterPro" id="IPR036188">
    <property type="entry name" value="FAD/NAD-bd_sf"/>
</dbReference>
<dbReference type="Gene3D" id="3.50.50.60">
    <property type="entry name" value="FAD/NAD(P)-binding domain"/>
    <property type="match status" value="1"/>
</dbReference>
<dbReference type="InterPro" id="IPR006076">
    <property type="entry name" value="FAD-dep_OxRdtase"/>
</dbReference>
<dbReference type="PANTHER" id="PTHR13847">
    <property type="entry name" value="SARCOSINE DEHYDROGENASE-RELATED"/>
    <property type="match status" value="1"/>
</dbReference>
<dbReference type="Gene3D" id="3.30.9.10">
    <property type="entry name" value="D-Amino Acid Oxidase, subunit A, domain 2"/>
    <property type="match status" value="1"/>
</dbReference>
<dbReference type="AlphaFoldDB" id="A0A179FZA5"/>
<keyword evidence="4" id="KW-1185">Reference proteome</keyword>
<dbReference type="KEGG" id="pchm:VFPPC_03378"/>
<dbReference type="RefSeq" id="XP_018147542.1">
    <property type="nucleotide sequence ID" value="XM_018282887.1"/>
</dbReference>
<dbReference type="OrthoDB" id="429143at2759"/>
<dbReference type="GeneID" id="28846881"/>
<comment type="caution">
    <text evidence="3">The sequence shown here is derived from an EMBL/GenBank/DDBJ whole genome shotgun (WGS) entry which is preliminary data.</text>
</comment>
<dbReference type="EMBL" id="LSBJ02000002">
    <property type="protein sequence ID" value="OAQ71005.1"/>
    <property type="molecule type" value="Genomic_DNA"/>
</dbReference>
<dbReference type="Proteomes" id="UP000078397">
    <property type="component" value="Unassembled WGS sequence"/>
</dbReference>
<sequence>MDELRATVRERMLLPPGLPNPNPTKAAWQDPPHPTVADEQSPILPETADIIVIGSGITGCAVSHTLLSDQSVPNLRVTVLEARQTCSGATGRNGGHLISDCSSLVPRLVPELGEAEALKIAKFSEANILRLKNLISELGETDRASVELRDVVGSAVFEDTDMFSEAQAGLGALHQVCPESSIMHKVIPTSDAYEKYRYGCKVAGAVEQRGAAALWPYKFITSLFRKMLHEYPERFTLETSTAAKSIDYTNGEPFPYHITTSRGVIRANKVIHCTNGFAGHLLPNLIGTIYPSRGTMSSQKPGPSFPNLGGEASWTHFSRASYDSKTGVFGTGLYYAQQNEQTGDIFIGGERQRVADLLSSDDSIVASEARDNLCAILPKIFRVVEPVGEQRVWSGIMGFTSDGLPLVGKLPSEITRRDGDGEWIAAGFNGHGMDKCWLTGEAVARMVLGKESSEFPDAFLLRSERLDRCGADQSADGFMSMLGP</sequence>
<name>A0A179FZA5_METCM</name>
<feature type="domain" description="FAD dependent oxidoreductase" evidence="2">
    <location>
        <begin position="49"/>
        <end position="446"/>
    </location>
</feature>
<dbReference type="PANTHER" id="PTHR13847:SF213">
    <property type="entry name" value="DEPENDENT OXIDOREDUCTASE, PUTATIVE-RELATED"/>
    <property type="match status" value="1"/>
</dbReference>
<gene>
    <name evidence="3" type="ORF">VFPPC_03378</name>
</gene>
<evidence type="ECO:0000256" key="1">
    <source>
        <dbReference type="SAM" id="MobiDB-lite"/>
    </source>
</evidence>
<organism evidence="3 4">
    <name type="scientific">Pochonia chlamydosporia 170</name>
    <dbReference type="NCBI Taxonomy" id="1380566"/>
    <lineage>
        <taxon>Eukaryota</taxon>
        <taxon>Fungi</taxon>
        <taxon>Dikarya</taxon>
        <taxon>Ascomycota</taxon>
        <taxon>Pezizomycotina</taxon>
        <taxon>Sordariomycetes</taxon>
        <taxon>Hypocreomycetidae</taxon>
        <taxon>Hypocreales</taxon>
        <taxon>Clavicipitaceae</taxon>
        <taxon>Pochonia</taxon>
    </lineage>
</organism>
<evidence type="ECO:0000259" key="2">
    <source>
        <dbReference type="Pfam" id="PF01266"/>
    </source>
</evidence>
<evidence type="ECO:0000313" key="4">
    <source>
        <dbReference type="Proteomes" id="UP000078397"/>
    </source>
</evidence>
<accession>A0A179FZA5</accession>
<evidence type="ECO:0000313" key="3">
    <source>
        <dbReference type="EMBL" id="OAQ71005.1"/>
    </source>
</evidence>
<protein>
    <submittedName>
        <fullName evidence="3">FAD dependent oxidoreductase superfamily protein</fullName>
    </submittedName>
</protein>
<dbReference type="Pfam" id="PF01266">
    <property type="entry name" value="DAO"/>
    <property type="match status" value="1"/>
</dbReference>
<feature type="region of interest" description="Disordered" evidence="1">
    <location>
        <begin position="13"/>
        <end position="39"/>
    </location>
</feature>
<reference evidence="3 4" key="1">
    <citation type="journal article" date="2016" name="PLoS Pathog.">
        <title>Biosynthesis of antibiotic leucinostatins in bio-control fungus Purpureocillium lilacinum and their inhibition on phytophthora revealed by genome mining.</title>
        <authorList>
            <person name="Wang G."/>
            <person name="Liu Z."/>
            <person name="Lin R."/>
            <person name="Li E."/>
            <person name="Mao Z."/>
            <person name="Ling J."/>
            <person name="Yang Y."/>
            <person name="Yin W.B."/>
            <person name="Xie B."/>
        </authorList>
    </citation>
    <scope>NUCLEOTIDE SEQUENCE [LARGE SCALE GENOMIC DNA]</scope>
    <source>
        <strain evidence="3">170</strain>
    </source>
</reference>
<proteinExistence type="predicted"/>